<sequence length="114" mass="12496">MGKTRDDMGERLSAEEMATATVARELAAKETNAANARGKGRKMESGAETASRPGRRGRPANIMTTRRRQVLEQYQAAAAAGEPVSLARIARACGMYDYRKVRRVIADLRRMGVV</sequence>
<evidence type="ECO:0000313" key="3">
    <source>
        <dbReference type="Proteomes" id="UP000706039"/>
    </source>
</evidence>
<comment type="caution">
    <text evidence="2">The sequence shown here is derived from an EMBL/GenBank/DDBJ whole genome shotgun (WGS) entry which is preliminary data.</text>
</comment>
<organism evidence="2 3">
    <name type="scientific">Sphingomonas colocasiae</name>
    <dbReference type="NCBI Taxonomy" id="1848973"/>
    <lineage>
        <taxon>Bacteria</taxon>
        <taxon>Pseudomonadati</taxon>
        <taxon>Pseudomonadota</taxon>
        <taxon>Alphaproteobacteria</taxon>
        <taxon>Sphingomonadales</taxon>
        <taxon>Sphingomonadaceae</taxon>
        <taxon>Sphingomonas</taxon>
    </lineage>
</organism>
<evidence type="ECO:0008006" key="4">
    <source>
        <dbReference type="Google" id="ProtNLM"/>
    </source>
</evidence>
<accession>A0ABS7PUR7</accession>
<evidence type="ECO:0000313" key="2">
    <source>
        <dbReference type="EMBL" id="MBY8825101.1"/>
    </source>
</evidence>
<protein>
    <recommendedName>
        <fullName evidence="4">Helix-turn-helix domain-containing protein</fullName>
    </recommendedName>
</protein>
<evidence type="ECO:0000256" key="1">
    <source>
        <dbReference type="SAM" id="MobiDB-lite"/>
    </source>
</evidence>
<dbReference type="Proteomes" id="UP000706039">
    <property type="component" value="Unassembled WGS sequence"/>
</dbReference>
<gene>
    <name evidence="2" type="ORF">K7G82_22560</name>
</gene>
<feature type="region of interest" description="Disordered" evidence="1">
    <location>
        <begin position="27"/>
        <end position="63"/>
    </location>
</feature>
<proteinExistence type="predicted"/>
<dbReference type="RefSeq" id="WP_222992205.1">
    <property type="nucleotide sequence ID" value="NZ_JAINVV010000011.1"/>
</dbReference>
<name>A0ABS7PUR7_9SPHN</name>
<reference evidence="2 3" key="1">
    <citation type="submission" date="2021-08" db="EMBL/GenBank/DDBJ databases">
        <authorList>
            <person name="Tuo L."/>
        </authorList>
    </citation>
    <scope>NUCLEOTIDE SEQUENCE [LARGE SCALE GENOMIC DNA]</scope>
    <source>
        <strain evidence="2 3">JCM 31229</strain>
    </source>
</reference>
<keyword evidence="3" id="KW-1185">Reference proteome</keyword>
<dbReference type="EMBL" id="JAINVV010000011">
    <property type="protein sequence ID" value="MBY8825101.1"/>
    <property type="molecule type" value="Genomic_DNA"/>
</dbReference>